<sequence length="157" mass="17398">MQTISKLFAILALALLSSTSAQALDFDFVPKTETLPNAVVSGFEAWHSERNDELNGHNTGIGVRLFDGYTVGTYYNSIRRWSVYAGREFQWNLASNEYASLNVGTVVGFISGYIGGVKIMAIPEIVTVIKQVEVAVIIIPRYTKDPVTIAGQLRYRF</sequence>
<proteinExistence type="predicted"/>
<evidence type="ECO:0000313" key="3">
    <source>
        <dbReference type="Proteomes" id="UP001500547"/>
    </source>
</evidence>
<keyword evidence="1" id="KW-0732">Signal</keyword>
<dbReference type="EMBL" id="BAABLD010000008">
    <property type="protein sequence ID" value="GAA5163457.1"/>
    <property type="molecule type" value="Genomic_DNA"/>
</dbReference>
<evidence type="ECO:0000313" key="2">
    <source>
        <dbReference type="EMBL" id="GAA5163457.1"/>
    </source>
</evidence>
<feature type="chain" id="PRO_5045199251" evidence="1">
    <location>
        <begin position="24"/>
        <end position="157"/>
    </location>
</feature>
<organism evidence="2 3">
    <name type="scientific">Viridibacterium curvum</name>
    <dbReference type="NCBI Taxonomy" id="1101404"/>
    <lineage>
        <taxon>Bacteria</taxon>
        <taxon>Pseudomonadati</taxon>
        <taxon>Pseudomonadota</taxon>
        <taxon>Betaproteobacteria</taxon>
        <taxon>Rhodocyclales</taxon>
        <taxon>Rhodocyclaceae</taxon>
        <taxon>Viridibacterium</taxon>
    </lineage>
</organism>
<comment type="caution">
    <text evidence="2">The sequence shown here is derived from an EMBL/GenBank/DDBJ whole genome shotgun (WGS) entry which is preliminary data.</text>
</comment>
<keyword evidence="3" id="KW-1185">Reference proteome</keyword>
<dbReference type="Gene3D" id="2.40.160.20">
    <property type="match status" value="1"/>
</dbReference>
<gene>
    <name evidence="2" type="ORF">GCM10025770_15620</name>
</gene>
<accession>A0ABP9QKR2</accession>
<dbReference type="RefSeq" id="WP_345532332.1">
    <property type="nucleotide sequence ID" value="NZ_BAABLD010000008.1"/>
</dbReference>
<feature type="signal peptide" evidence="1">
    <location>
        <begin position="1"/>
        <end position="23"/>
    </location>
</feature>
<evidence type="ECO:0000256" key="1">
    <source>
        <dbReference type="SAM" id="SignalP"/>
    </source>
</evidence>
<name>A0ABP9QKR2_9RHOO</name>
<dbReference type="Proteomes" id="UP001500547">
    <property type="component" value="Unassembled WGS sequence"/>
</dbReference>
<protein>
    <submittedName>
        <fullName evidence="2">Uncharacterized protein</fullName>
    </submittedName>
</protein>
<reference evidence="3" key="1">
    <citation type="journal article" date="2019" name="Int. J. Syst. Evol. Microbiol.">
        <title>The Global Catalogue of Microorganisms (GCM) 10K type strain sequencing project: providing services to taxonomists for standard genome sequencing and annotation.</title>
        <authorList>
            <consortium name="The Broad Institute Genomics Platform"/>
            <consortium name="The Broad Institute Genome Sequencing Center for Infectious Disease"/>
            <person name="Wu L."/>
            <person name="Ma J."/>
        </authorList>
    </citation>
    <scope>NUCLEOTIDE SEQUENCE [LARGE SCALE GENOMIC DNA]</scope>
    <source>
        <strain evidence="3">JCM 18715</strain>
    </source>
</reference>